<comment type="caution">
    <text evidence="1">The sequence shown here is derived from an EMBL/GenBank/DDBJ whole genome shotgun (WGS) entry which is preliminary data.</text>
</comment>
<keyword evidence="2" id="KW-1185">Reference proteome</keyword>
<organism evidence="1 2">
    <name type="scientific">Holotrichia oblita</name>
    <name type="common">Chafer beetle</name>
    <dbReference type="NCBI Taxonomy" id="644536"/>
    <lineage>
        <taxon>Eukaryota</taxon>
        <taxon>Metazoa</taxon>
        <taxon>Ecdysozoa</taxon>
        <taxon>Arthropoda</taxon>
        <taxon>Hexapoda</taxon>
        <taxon>Insecta</taxon>
        <taxon>Pterygota</taxon>
        <taxon>Neoptera</taxon>
        <taxon>Endopterygota</taxon>
        <taxon>Coleoptera</taxon>
        <taxon>Polyphaga</taxon>
        <taxon>Scarabaeiformia</taxon>
        <taxon>Scarabaeidae</taxon>
        <taxon>Melolonthinae</taxon>
        <taxon>Holotrichia</taxon>
    </lineage>
</organism>
<reference evidence="1" key="1">
    <citation type="submission" date="2022-04" db="EMBL/GenBank/DDBJ databases">
        <title>Chromosome-scale genome assembly of Holotrichia oblita Faldermann.</title>
        <authorList>
            <person name="Rongchong L."/>
        </authorList>
    </citation>
    <scope>NUCLEOTIDE SEQUENCE</scope>
    <source>
        <strain evidence="1">81SQS9</strain>
    </source>
</reference>
<accession>A0ACB9SLL7</accession>
<dbReference type="Proteomes" id="UP001056778">
    <property type="component" value="Chromosome 9"/>
</dbReference>
<sequence>MKTIANNLCDSGFQFSWTQCENKSKNLKRGYQKKVDNMKSTFTGAETIKFDYFNRFDEIFGKKPNIRPLSIASSSRVIHIEVSKDVLSENDPENEAANVNEDEVVVDVNANKVVEMASRTRKQKLINLWSKSKK</sequence>
<evidence type="ECO:0000313" key="1">
    <source>
        <dbReference type="EMBL" id="KAI4455688.1"/>
    </source>
</evidence>
<protein>
    <submittedName>
        <fullName evidence="1">Uncharacterized protein</fullName>
    </submittedName>
</protein>
<evidence type="ECO:0000313" key="2">
    <source>
        <dbReference type="Proteomes" id="UP001056778"/>
    </source>
</evidence>
<name>A0ACB9SLL7_HOLOL</name>
<dbReference type="EMBL" id="CM043023">
    <property type="protein sequence ID" value="KAI4455688.1"/>
    <property type="molecule type" value="Genomic_DNA"/>
</dbReference>
<proteinExistence type="predicted"/>
<gene>
    <name evidence="1" type="ORF">MML48_9g00014048</name>
</gene>